<dbReference type="SUPFAM" id="SSF47144">
    <property type="entry name" value="HSC20 (HSCB), C-terminal oligomerisation domain"/>
    <property type="match status" value="1"/>
</dbReference>
<dbReference type="NCBIfam" id="TIGR00714">
    <property type="entry name" value="hscB"/>
    <property type="match status" value="1"/>
</dbReference>
<dbReference type="Gene3D" id="1.10.287.110">
    <property type="entry name" value="DnaJ domain"/>
    <property type="match status" value="1"/>
</dbReference>
<dbReference type="GO" id="GO:0051087">
    <property type="term" value="F:protein-folding chaperone binding"/>
    <property type="evidence" value="ECO:0007669"/>
    <property type="project" value="InterPro"/>
</dbReference>
<dbReference type="GO" id="GO:0044571">
    <property type="term" value="P:[2Fe-2S] cluster assembly"/>
    <property type="evidence" value="ECO:0007669"/>
    <property type="project" value="InterPro"/>
</dbReference>
<name>A0A3Q8ER68_9PROT</name>
<dbReference type="GO" id="GO:0001671">
    <property type="term" value="F:ATPase activator activity"/>
    <property type="evidence" value="ECO:0007669"/>
    <property type="project" value="InterPro"/>
</dbReference>
<dbReference type="Proteomes" id="UP000266796">
    <property type="component" value="Chromosome"/>
</dbReference>
<evidence type="ECO:0000313" key="2">
    <source>
        <dbReference type="EMBL" id="AWD32363.1"/>
    </source>
</evidence>
<accession>A0A3Q8ER68</accession>
<sequence length="163" mass="19279">MLNINYFSLFGLEKKFNIDLVNLKNRWMSMIKNIHPDSFANLSDIEQKLSLEYSAYINQAYFELLNPIKRATYICNENNVNVESISLSKDFLEQQMVWMEQLSSNDNVIIQNLYNNLKKIYDIRLLELGNILDSDKNYYLAGSKLSEFIFIDKLLHKIIHRLN</sequence>
<reference evidence="2 3" key="1">
    <citation type="journal article" date="2018" name="Parasitology">
        <title>The reduced genome of Candidatus Kinetoplastibacterium sorsogonicusi, the endosymbiont of Kentomonas sorsogonicus (Trypanosomatidae): loss of the haem-synthesis pathway.</title>
        <authorList>
            <person name="Silva F.M."/>
            <person name="Kostygov A.Y."/>
            <person name="Spodareva V.V."/>
            <person name="Butenko A."/>
            <person name="Tossou R."/>
            <person name="Lukes J."/>
            <person name="Yurchenko V."/>
            <person name="Alves J.M.P."/>
        </authorList>
    </citation>
    <scope>NUCLEOTIDE SEQUENCE [LARGE SCALE GENOMIC DNA]</scope>
    <source>
        <strain evidence="2 3">MF-08</strain>
    </source>
</reference>
<dbReference type="GO" id="GO:0051259">
    <property type="term" value="P:protein complex oligomerization"/>
    <property type="evidence" value="ECO:0007669"/>
    <property type="project" value="InterPro"/>
</dbReference>
<keyword evidence="1" id="KW-0143">Chaperone</keyword>
<dbReference type="PANTHER" id="PTHR14021:SF15">
    <property type="entry name" value="IRON-SULFUR CLUSTER CO-CHAPERONE PROTEIN HSCB"/>
    <property type="match status" value="1"/>
</dbReference>
<evidence type="ECO:0000313" key="3">
    <source>
        <dbReference type="Proteomes" id="UP000266796"/>
    </source>
</evidence>
<evidence type="ECO:0000256" key="1">
    <source>
        <dbReference type="ARBA" id="ARBA00023186"/>
    </source>
</evidence>
<proteinExistence type="predicted"/>
<dbReference type="OrthoDB" id="287587at2"/>
<dbReference type="EMBL" id="CP025628">
    <property type="protein sequence ID" value="AWD32363.1"/>
    <property type="molecule type" value="Genomic_DNA"/>
</dbReference>
<dbReference type="AlphaFoldDB" id="A0A3Q8ER68"/>
<organism evidence="2 3">
    <name type="scientific">Candidatus Kinetoplastidibacterium kentomonadis</name>
    <dbReference type="NCBI Taxonomy" id="1576550"/>
    <lineage>
        <taxon>Bacteria</taxon>
        <taxon>Pseudomonadati</taxon>
        <taxon>Pseudomonadota</taxon>
        <taxon>Betaproteobacteria</taxon>
        <taxon>Candidatus Kinetoplastidibacterium</taxon>
    </lineage>
</organism>
<dbReference type="KEGG" id="kso:CKSOR_00241"/>
<keyword evidence="3" id="KW-1185">Reference proteome</keyword>
<dbReference type="RefSeq" id="WP_108673781.1">
    <property type="nucleotide sequence ID" value="NZ_CP025628.1"/>
</dbReference>
<dbReference type="InterPro" id="IPR036386">
    <property type="entry name" value="HscB_C_sf"/>
</dbReference>
<gene>
    <name evidence="2" type="primary">hscB</name>
    <name evidence="2" type="ORF">CKSOR_00241</name>
</gene>
<dbReference type="InterPro" id="IPR004640">
    <property type="entry name" value="HscB"/>
</dbReference>
<dbReference type="SUPFAM" id="SSF46565">
    <property type="entry name" value="Chaperone J-domain"/>
    <property type="match status" value="1"/>
</dbReference>
<dbReference type="PANTHER" id="PTHR14021">
    <property type="entry name" value="IRON-SULFUR CLUSTER CO-CHAPERONE PROTEIN HSCB"/>
    <property type="match status" value="1"/>
</dbReference>
<protein>
    <submittedName>
        <fullName evidence="2">Co-chaperone protein HscB</fullName>
    </submittedName>
</protein>
<dbReference type="InterPro" id="IPR036869">
    <property type="entry name" value="J_dom_sf"/>
</dbReference>